<evidence type="ECO:0000313" key="2">
    <source>
        <dbReference type="EMBL" id="MDC0707073.1"/>
    </source>
</evidence>
<accession>A0ABT5D2I1</accession>
<evidence type="ECO:0000313" key="3">
    <source>
        <dbReference type="Proteomes" id="UP001221838"/>
    </source>
</evidence>
<comment type="caution">
    <text evidence="2">The sequence shown here is derived from an EMBL/GenBank/DDBJ whole genome shotgun (WGS) entry which is preliminary data.</text>
</comment>
<reference evidence="2 3" key="1">
    <citation type="submission" date="2022-11" db="EMBL/GenBank/DDBJ databases">
        <title>Minimal conservation of predation-associated metabolite biosynthetic gene clusters underscores biosynthetic potential of Myxococcota including descriptions for ten novel species: Archangium lansinium sp. nov., Myxococcus landrumus sp. nov., Nannocystis bai.</title>
        <authorList>
            <person name="Ahearne A."/>
            <person name="Stevens C."/>
            <person name="Dowd S."/>
        </authorList>
    </citation>
    <scope>NUCLEOTIDE SEQUENCE [LARGE SCALE GENOMIC DNA]</scope>
    <source>
        <strain evidence="2 3">NCWAL01</strain>
    </source>
</reference>
<feature type="region of interest" description="Disordered" evidence="1">
    <location>
        <begin position="35"/>
        <end position="56"/>
    </location>
</feature>
<sequence>MFLRDLLHWALTCLGMVLDLKGLRALVDSGALKQLPADGRPGGEGTDSDLFDAQQK</sequence>
<organism evidence="2 3">
    <name type="scientific">Stigmatella ashevillensis</name>
    <dbReference type="NCBI Taxonomy" id="2995309"/>
    <lineage>
        <taxon>Bacteria</taxon>
        <taxon>Pseudomonadati</taxon>
        <taxon>Myxococcota</taxon>
        <taxon>Myxococcia</taxon>
        <taxon>Myxococcales</taxon>
        <taxon>Cystobacterineae</taxon>
        <taxon>Archangiaceae</taxon>
        <taxon>Stigmatella</taxon>
    </lineage>
</organism>
<keyword evidence="3" id="KW-1185">Reference proteome</keyword>
<name>A0ABT5D2I1_9BACT</name>
<dbReference type="RefSeq" id="WP_272134323.1">
    <property type="nucleotide sequence ID" value="NZ_JAQNDM010000001.1"/>
</dbReference>
<evidence type="ECO:0008006" key="4">
    <source>
        <dbReference type="Google" id="ProtNLM"/>
    </source>
</evidence>
<dbReference type="Proteomes" id="UP001221838">
    <property type="component" value="Unassembled WGS sequence"/>
</dbReference>
<protein>
    <recommendedName>
        <fullName evidence="4">Transposase</fullName>
    </recommendedName>
</protein>
<evidence type="ECO:0000256" key="1">
    <source>
        <dbReference type="SAM" id="MobiDB-lite"/>
    </source>
</evidence>
<dbReference type="EMBL" id="JAQNDM010000001">
    <property type="protein sequence ID" value="MDC0707073.1"/>
    <property type="molecule type" value="Genomic_DNA"/>
</dbReference>
<gene>
    <name evidence="2" type="ORF">POL68_01185</name>
</gene>
<proteinExistence type="predicted"/>